<organism evidence="2 3">
    <name type="scientific">Streptomyces carminius</name>
    <dbReference type="NCBI Taxonomy" id="2665496"/>
    <lineage>
        <taxon>Bacteria</taxon>
        <taxon>Bacillati</taxon>
        <taxon>Actinomycetota</taxon>
        <taxon>Actinomycetes</taxon>
        <taxon>Kitasatosporales</taxon>
        <taxon>Streptomycetaceae</taxon>
        <taxon>Streptomyces</taxon>
    </lineage>
</organism>
<gene>
    <name evidence="2" type="ORF">CUT44_16050</name>
</gene>
<evidence type="ECO:0008006" key="4">
    <source>
        <dbReference type="Google" id="ProtNLM"/>
    </source>
</evidence>
<comment type="caution">
    <text evidence="2">The sequence shown here is derived from an EMBL/GenBank/DDBJ whole genome shotgun (WGS) entry which is preliminary data.</text>
</comment>
<name>A0A2M8LY33_9ACTN</name>
<proteinExistence type="predicted"/>
<dbReference type="Proteomes" id="UP000230407">
    <property type="component" value="Unassembled WGS sequence"/>
</dbReference>
<dbReference type="AlphaFoldDB" id="A0A2M8LY33"/>
<evidence type="ECO:0000256" key="1">
    <source>
        <dbReference type="SAM" id="MobiDB-lite"/>
    </source>
</evidence>
<accession>A0A2M8LY33</accession>
<keyword evidence="3" id="KW-1185">Reference proteome</keyword>
<protein>
    <recommendedName>
        <fullName evidence="4">AG2 protein</fullName>
    </recommendedName>
</protein>
<feature type="region of interest" description="Disordered" evidence="1">
    <location>
        <begin position="735"/>
        <end position="764"/>
    </location>
</feature>
<evidence type="ECO:0000313" key="3">
    <source>
        <dbReference type="Proteomes" id="UP000230407"/>
    </source>
</evidence>
<reference evidence="2 3" key="1">
    <citation type="submission" date="2017-11" db="EMBL/GenBank/DDBJ databases">
        <title>Streptomyces carmine sp. nov., a novel actinomycete isolated from Sophora alopecuroides in Xinjiang, China.</title>
        <authorList>
            <person name="Wang Y."/>
            <person name="Luo X."/>
            <person name="Wan C."/>
            <person name="Zhang L."/>
        </authorList>
    </citation>
    <scope>NUCLEOTIDE SEQUENCE [LARGE SCALE GENOMIC DNA]</scope>
    <source>
        <strain evidence="2 3">TRM SA0054</strain>
    </source>
</reference>
<sequence length="764" mass="82541">MKTAVDDWTATVTKLEELADDARTTMVARSNKADWTGANASVTKPFIGKTAKEFDDAAKAAKGVKQILEDGYNAFKKAQDDLKAIVETDAPAQNLVVGTTGRVAAKNPISQTHAARHDPDFETLVRNERNAVQALQKRIDAVIEACDEADVAASNALKANITGDKHNFSAPAYDSLDAEEAQRAADLAAKGTDMTNTELQQFNELMTDNRGSATFATAFYEKLGPEKTLVFFGQMAREGYYAGQDDKKRLEQIQALQKSLGLTLATATDPDNKPSLPATWGKELRGFGTQRIPMYQYDHSGPFGYQLLGGILRYGNYDPRFLNPIAEHVVQLHKKDPYMFADSKVMVGPEGSPLNPSGVNGAGFDPVVSVLEALGHSPEAAKQFFSAEPTVYDENGKEVKNGTLDLGKGEDGKAIANYLDYFTDKGYDFFPDIVGHHPDDAKKSADYLPDALGHALEAATLGHAWDDPSPTLDRDATSARIMEDVVRTVGVDAELVKRMEPLADSLGTMGAGYIDDVNWALSDNSPESIFAPKDNASTHAKFGLTDIRQFMSTVGQYPDAYASVSTADRIYTMSMLEAQVGPDGQIKEGAAREVVRTGAEVQGLLDQARADQVRAEGAHKDEEFNKALEERSAWVKFGTTAAVSAGVAFLPATVAGAGAAAILVPLAVDTGTGAINEGIGQVIGDWVETEKKNNDSKEDVQEQLRQIYRTGEHNANAPVRQFLLQHGIESETPFAQDLTESVIIGHNSGKRREDEQGNLPQVGD</sequence>
<evidence type="ECO:0000313" key="2">
    <source>
        <dbReference type="EMBL" id="PJE96845.1"/>
    </source>
</evidence>
<dbReference type="EMBL" id="PGGW01000056">
    <property type="protein sequence ID" value="PJE96845.1"/>
    <property type="molecule type" value="Genomic_DNA"/>
</dbReference>